<evidence type="ECO:0000259" key="6">
    <source>
        <dbReference type="Pfam" id="PF08281"/>
    </source>
</evidence>
<feature type="domain" description="DUF6596" evidence="7">
    <location>
        <begin position="195"/>
        <end position="295"/>
    </location>
</feature>
<dbReference type="InterPro" id="IPR007627">
    <property type="entry name" value="RNA_pol_sigma70_r2"/>
</dbReference>
<dbReference type="Gene3D" id="1.10.1740.10">
    <property type="match status" value="1"/>
</dbReference>
<evidence type="ECO:0000259" key="7">
    <source>
        <dbReference type="Pfam" id="PF20239"/>
    </source>
</evidence>
<feature type="domain" description="RNA polymerase sigma factor 70 region 4 type 2" evidence="6">
    <location>
        <begin position="126"/>
        <end position="177"/>
    </location>
</feature>
<dbReference type="SUPFAM" id="SSF88946">
    <property type="entry name" value="Sigma2 domain of RNA polymerase sigma factors"/>
    <property type="match status" value="1"/>
</dbReference>
<dbReference type="AlphaFoldDB" id="A0A0A0BUB9"/>
<proteinExistence type="inferred from homology"/>
<gene>
    <name evidence="8" type="ORF">N868_11250</name>
</gene>
<dbReference type="SUPFAM" id="SSF88659">
    <property type="entry name" value="Sigma3 and sigma4 domains of RNA polymerase sigma factors"/>
    <property type="match status" value="1"/>
</dbReference>
<dbReference type="Pfam" id="PF20239">
    <property type="entry name" value="DUF6596"/>
    <property type="match status" value="1"/>
</dbReference>
<evidence type="ECO:0000256" key="2">
    <source>
        <dbReference type="ARBA" id="ARBA00023015"/>
    </source>
</evidence>
<evidence type="ECO:0000256" key="3">
    <source>
        <dbReference type="ARBA" id="ARBA00023082"/>
    </source>
</evidence>
<dbReference type="InterPro" id="IPR036388">
    <property type="entry name" value="WH-like_DNA-bd_sf"/>
</dbReference>
<dbReference type="Pfam" id="PF04542">
    <property type="entry name" value="Sigma70_r2"/>
    <property type="match status" value="1"/>
</dbReference>
<accession>A0A0A0BUB9</accession>
<comment type="similarity">
    <text evidence="1">Belongs to the sigma-70 factor family. ECF subfamily.</text>
</comment>
<keyword evidence="3" id="KW-0731">Sigma factor</keyword>
<protein>
    <submittedName>
        <fullName evidence="8">ECF subfamily RNA polymerase sigma-24 subunit</fullName>
    </submittedName>
</protein>
<dbReference type="GO" id="GO:0006352">
    <property type="term" value="P:DNA-templated transcription initiation"/>
    <property type="evidence" value="ECO:0007669"/>
    <property type="project" value="InterPro"/>
</dbReference>
<reference evidence="8 9" key="2">
    <citation type="journal article" date="2015" name="Stand. Genomic Sci.">
        <title>Draft genome sequence of Cellulomonas carbonis T26(T) and comparative analysis of six Cellulomonas genomes.</title>
        <authorList>
            <person name="Zhuang W."/>
            <person name="Zhang S."/>
            <person name="Xia X."/>
            <person name="Wang G."/>
        </authorList>
    </citation>
    <scope>NUCLEOTIDE SEQUENCE [LARGE SCALE GENOMIC DNA]</scope>
    <source>
        <strain evidence="8 9">T26</strain>
    </source>
</reference>
<dbReference type="NCBIfam" id="TIGR02937">
    <property type="entry name" value="sigma70-ECF"/>
    <property type="match status" value="1"/>
</dbReference>
<evidence type="ECO:0000256" key="1">
    <source>
        <dbReference type="ARBA" id="ARBA00010641"/>
    </source>
</evidence>
<dbReference type="Pfam" id="PF08281">
    <property type="entry name" value="Sigma70_r4_2"/>
    <property type="match status" value="1"/>
</dbReference>
<dbReference type="GO" id="GO:0003677">
    <property type="term" value="F:DNA binding"/>
    <property type="evidence" value="ECO:0007669"/>
    <property type="project" value="InterPro"/>
</dbReference>
<evidence type="ECO:0000256" key="4">
    <source>
        <dbReference type="ARBA" id="ARBA00023163"/>
    </source>
</evidence>
<dbReference type="PANTHER" id="PTHR47756:SF2">
    <property type="entry name" value="BLL6612 PROTEIN"/>
    <property type="match status" value="1"/>
</dbReference>
<feature type="domain" description="RNA polymerase sigma-70 region 2" evidence="5">
    <location>
        <begin position="20"/>
        <end position="77"/>
    </location>
</feature>
<keyword evidence="2" id="KW-0805">Transcription regulation</keyword>
<dbReference type="InterPro" id="IPR014284">
    <property type="entry name" value="RNA_pol_sigma-70_dom"/>
</dbReference>
<dbReference type="InterPro" id="IPR013249">
    <property type="entry name" value="RNA_pol_sigma70_r4_t2"/>
</dbReference>
<evidence type="ECO:0000259" key="5">
    <source>
        <dbReference type="Pfam" id="PF04542"/>
    </source>
</evidence>
<evidence type="ECO:0000313" key="9">
    <source>
        <dbReference type="Proteomes" id="UP000029839"/>
    </source>
</evidence>
<dbReference type="InterPro" id="IPR013324">
    <property type="entry name" value="RNA_pol_sigma_r3/r4-like"/>
</dbReference>
<dbReference type="Proteomes" id="UP000029839">
    <property type="component" value="Unassembled WGS sequence"/>
</dbReference>
<sequence>MPEGAEAALVRAFADEWASVVATLIRTTGDWALAEDATQDAFVAAARRWPVDGVPSRPGAWLTTVARNAARDRLRRGATEDRVLRRLAADPTHAPADDDALTGDVALTGERPDPHATVPDDRLRLIFTCCHPALPPDARVALTLRTLCGLTVPEIARAFGASEPAMAKRLVRARQKIAHARIPYRVPAPEDVAERLDGVLTVVYLVFTEGYAATAGSSALRVDLCLEAIRLARLLTRLVPQESEAHALLALVLLHDARRPGRLGRGGVLVPLDEQDRSAWDAGTVEEGLRALVRAQRLAVDDAPYLLQAEIAACHSTAPTPAATDWATVVALYDRLLAVAPSPHARLARAVAVGSAAGPAAGLTALGALAADDVLRGTAVLAATEADLLRRAGRSAEAAAAYRTALALAGTDDERAFFRRRLEEASHTA</sequence>
<dbReference type="GO" id="GO:0016987">
    <property type="term" value="F:sigma factor activity"/>
    <property type="evidence" value="ECO:0007669"/>
    <property type="project" value="UniProtKB-KW"/>
</dbReference>
<name>A0A0A0BUB9_9CELL</name>
<dbReference type="PANTHER" id="PTHR47756">
    <property type="entry name" value="BLL6612 PROTEIN-RELATED"/>
    <property type="match status" value="1"/>
</dbReference>
<dbReference type="EMBL" id="AXCY01000026">
    <property type="protein sequence ID" value="KGM11257.1"/>
    <property type="molecule type" value="Genomic_DNA"/>
</dbReference>
<keyword evidence="4" id="KW-0804">Transcription</keyword>
<dbReference type="OrthoDB" id="9780299at2"/>
<organism evidence="8 9">
    <name type="scientific">Cellulomonas carbonis T26</name>
    <dbReference type="NCBI Taxonomy" id="947969"/>
    <lineage>
        <taxon>Bacteria</taxon>
        <taxon>Bacillati</taxon>
        <taxon>Actinomycetota</taxon>
        <taxon>Actinomycetes</taxon>
        <taxon>Micrococcales</taxon>
        <taxon>Cellulomonadaceae</taxon>
        <taxon>Cellulomonas</taxon>
    </lineage>
</organism>
<comment type="caution">
    <text evidence="8">The sequence shown here is derived from an EMBL/GenBank/DDBJ whole genome shotgun (WGS) entry which is preliminary data.</text>
</comment>
<evidence type="ECO:0000313" key="8">
    <source>
        <dbReference type="EMBL" id="KGM11257.1"/>
    </source>
</evidence>
<keyword evidence="9" id="KW-1185">Reference proteome</keyword>
<dbReference type="InterPro" id="IPR046531">
    <property type="entry name" value="DUF6596"/>
</dbReference>
<reference evidence="8 9" key="1">
    <citation type="submission" date="2013-08" db="EMBL/GenBank/DDBJ databases">
        <title>Genome sequencing of Cellulomonas carbonis T26.</title>
        <authorList>
            <person name="Chen F."/>
            <person name="Li Y."/>
            <person name="Wang G."/>
        </authorList>
    </citation>
    <scope>NUCLEOTIDE SEQUENCE [LARGE SCALE GENOMIC DNA]</scope>
    <source>
        <strain evidence="8 9">T26</strain>
    </source>
</reference>
<dbReference type="Gene3D" id="1.10.10.10">
    <property type="entry name" value="Winged helix-like DNA-binding domain superfamily/Winged helix DNA-binding domain"/>
    <property type="match status" value="1"/>
</dbReference>
<dbReference type="InterPro" id="IPR013325">
    <property type="entry name" value="RNA_pol_sigma_r2"/>
</dbReference>